<dbReference type="AlphaFoldDB" id="A0A840Y3Q9"/>
<dbReference type="PANTHER" id="PTHR35565">
    <property type="entry name" value="CYTOPLASMIC PROTEIN-RELATED"/>
    <property type="match status" value="1"/>
</dbReference>
<accession>A0A840Y3Q9</accession>
<dbReference type="InterPro" id="IPR044032">
    <property type="entry name" value="TssC1_C"/>
</dbReference>
<feature type="domain" description="TssC1 N-terminal" evidence="1">
    <location>
        <begin position="66"/>
        <end position="374"/>
    </location>
</feature>
<evidence type="ECO:0000259" key="1">
    <source>
        <dbReference type="Pfam" id="PF05943"/>
    </source>
</evidence>
<protein>
    <submittedName>
        <fullName evidence="3">Type VI secretion system protein ImpC</fullName>
    </submittedName>
</protein>
<feature type="domain" description="TssC1 C-terminal" evidence="2">
    <location>
        <begin position="383"/>
        <end position="494"/>
    </location>
</feature>
<evidence type="ECO:0000313" key="4">
    <source>
        <dbReference type="Proteomes" id="UP000562254"/>
    </source>
</evidence>
<comment type="caution">
    <text evidence="3">The sequence shown here is derived from an EMBL/GenBank/DDBJ whole genome shotgun (WGS) entry which is preliminary data.</text>
</comment>
<dbReference type="InterPro" id="IPR010269">
    <property type="entry name" value="T6SS_TssC-like"/>
</dbReference>
<dbReference type="NCBIfam" id="TIGR03355">
    <property type="entry name" value="VI_chp_2"/>
    <property type="match status" value="1"/>
</dbReference>
<organism evidence="3 4">
    <name type="scientific">Neoroseomonas alkaliterrae</name>
    <dbReference type="NCBI Taxonomy" id="1452450"/>
    <lineage>
        <taxon>Bacteria</taxon>
        <taxon>Pseudomonadati</taxon>
        <taxon>Pseudomonadota</taxon>
        <taxon>Alphaproteobacteria</taxon>
        <taxon>Acetobacterales</taxon>
        <taxon>Acetobacteraceae</taxon>
        <taxon>Neoroseomonas</taxon>
    </lineage>
</organism>
<dbReference type="Pfam" id="PF05943">
    <property type="entry name" value="VipB"/>
    <property type="match status" value="1"/>
</dbReference>
<name>A0A840Y3Q9_9PROT</name>
<dbReference type="PANTHER" id="PTHR35565:SF3">
    <property type="entry name" value="TYPE VI SECRETION SYSTEM SHEATH PROTEIN TSSC1"/>
    <property type="match status" value="1"/>
</dbReference>
<proteinExistence type="predicted"/>
<gene>
    <name evidence="3" type="ORF">FHS88_002766</name>
</gene>
<dbReference type="Proteomes" id="UP000562254">
    <property type="component" value="Unassembled WGS sequence"/>
</dbReference>
<evidence type="ECO:0000313" key="3">
    <source>
        <dbReference type="EMBL" id="MBB5690631.1"/>
    </source>
</evidence>
<dbReference type="InterPro" id="IPR044031">
    <property type="entry name" value="TssC1_N"/>
</dbReference>
<keyword evidence="4" id="KW-1185">Reference proteome</keyword>
<dbReference type="RefSeq" id="WP_184485605.1">
    <property type="nucleotide sequence ID" value="NZ_JAAEDJ010000256.1"/>
</dbReference>
<reference evidence="3 4" key="1">
    <citation type="submission" date="2020-08" db="EMBL/GenBank/DDBJ databases">
        <title>Genomic Encyclopedia of Type Strains, Phase IV (KMG-IV): sequencing the most valuable type-strain genomes for metagenomic binning, comparative biology and taxonomic classification.</title>
        <authorList>
            <person name="Goeker M."/>
        </authorList>
    </citation>
    <scope>NUCLEOTIDE SEQUENCE [LARGE SCALE GENOMIC DNA]</scope>
    <source>
        <strain evidence="3 4">DSM 25895</strain>
    </source>
</reference>
<dbReference type="Pfam" id="PF18945">
    <property type="entry name" value="VipB_2"/>
    <property type="match status" value="1"/>
</dbReference>
<dbReference type="EMBL" id="JACIJE010000007">
    <property type="protein sequence ID" value="MBB5690631.1"/>
    <property type="molecule type" value="Genomic_DNA"/>
</dbReference>
<sequence length="498" mass="55902">MSQTQSQPAGATTTTEAEGGLGLLDQVIGATKQTEKDRAQDLIKALTEEALKGTVTFSRNLQQTFDRAIAAIDAKVSEQLNQIMHHERFSKLEGSWRGLHYLVMNSETGASLKLRLLQISKRELSRDLQRAVEFDQSQLFKKIYENEFGTPGGEPYAALIGDYEWTNHPDDVETLRLMSSVAAASFAPFISAASAQMFGMNDFRELSKPRDLAKIFETAEYTKWRSLRETEDSRFLALVMPRTIARLPYGSATVPVEEFAYEEAPYDANGKPMAMEHEHYCWMNAAYVMGARLTDAFAQYGFCVAIRGAEGGGKVSNLPTHVFTSDDGDTDTKCPTEIGITDRREAELSGLGFLPLCHYKNTDYSVFFGAQSVQKPKKYDRPEATANAAISARLPYLMATSRFAHFLKVMARDKIGSFMEASDVESWLNRWIRNYVNSNQQADQETKARYPLREAKVEVKEVPGKPGVYNAVAYLRPWLQMEELSTSMRMVARIPQKA</sequence>
<evidence type="ECO:0000259" key="2">
    <source>
        <dbReference type="Pfam" id="PF18945"/>
    </source>
</evidence>